<dbReference type="PANTHER" id="PTHR31614">
    <property type="entry name" value="PROTEIN DOWNSTREAM OF FLC-RELATED"/>
    <property type="match status" value="1"/>
</dbReference>
<keyword evidence="2" id="KW-1015">Disulfide bond</keyword>
<dbReference type="PANTHER" id="PTHR31614:SF5">
    <property type="entry name" value="ALLERGEN-LIKE PROTEIN BRSN20"/>
    <property type="match status" value="1"/>
</dbReference>
<sequence>MAKLLVLFALCLLPTIATARFVGNPLLVTGKVYCDTCRCGYETDASKYLAGALVKIVCKDRYTSQVTYEVEGVTDSTGTYNILVQSDRGDDACDAVLAKSSDPECSTPNLGRDKARVILTRNNGMISDARYANAMGFLQDVPLASCPQILQKYQEAED</sequence>
<evidence type="ECO:0000256" key="1">
    <source>
        <dbReference type="ARBA" id="ARBA00010049"/>
    </source>
</evidence>
<protein>
    <submittedName>
        <fullName evidence="4">Major pollen allergen Lol p 11-like</fullName>
    </submittedName>
</protein>
<keyword evidence="5" id="KW-1185">Reference proteome</keyword>
<dbReference type="InterPro" id="IPR006040">
    <property type="entry name" value="Allergen_Ole_e_I_CS"/>
</dbReference>
<evidence type="ECO:0000313" key="4">
    <source>
        <dbReference type="EMBL" id="CAA2972899.1"/>
    </source>
</evidence>
<dbReference type="AlphaFoldDB" id="A0A8S0R3V8"/>
<gene>
    <name evidence="4" type="ORF">OLEA9_A029331</name>
</gene>
<comment type="caution">
    <text evidence="4">The sequence shown here is derived from an EMBL/GenBank/DDBJ whole genome shotgun (WGS) entry which is preliminary data.</text>
</comment>
<proteinExistence type="inferred from homology"/>
<dbReference type="GO" id="GO:0005615">
    <property type="term" value="C:extracellular space"/>
    <property type="evidence" value="ECO:0007669"/>
    <property type="project" value="InterPro"/>
</dbReference>
<keyword evidence="3" id="KW-0732">Signal</keyword>
<accession>A0A8S0R3V8</accession>
<reference evidence="4 5" key="1">
    <citation type="submission" date="2019-12" db="EMBL/GenBank/DDBJ databases">
        <authorList>
            <person name="Alioto T."/>
            <person name="Alioto T."/>
            <person name="Gomez Garrido J."/>
        </authorList>
    </citation>
    <scope>NUCLEOTIDE SEQUENCE [LARGE SCALE GENOMIC DNA]</scope>
</reference>
<organism evidence="4 5">
    <name type="scientific">Olea europaea subsp. europaea</name>
    <dbReference type="NCBI Taxonomy" id="158383"/>
    <lineage>
        <taxon>Eukaryota</taxon>
        <taxon>Viridiplantae</taxon>
        <taxon>Streptophyta</taxon>
        <taxon>Embryophyta</taxon>
        <taxon>Tracheophyta</taxon>
        <taxon>Spermatophyta</taxon>
        <taxon>Magnoliopsida</taxon>
        <taxon>eudicotyledons</taxon>
        <taxon>Gunneridae</taxon>
        <taxon>Pentapetalae</taxon>
        <taxon>asterids</taxon>
        <taxon>lamiids</taxon>
        <taxon>Lamiales</taxon>
        <taxon>Oleaceae</taxon>
        <taxon>Oleeae</taxon>
        <taxon>Olea</taxon>
    </lineage>
</organism>
<dbReference type="Pfam" id="PF01190">
    <property type="entry name" value="Pollen_Ole_e_1"/>
    <property type="match status" value="1"/>
</dbReference>
<dbReference type="PROSITE" id="PS00925">
    <property type="entry name" value="OLEEI"/>
    <property type="match status" value="1"/>
</dbReference>
<dbReference type="Gramene" id="OE9A029331T1">
    <property type="protein sequence ID" value="OE9A029331C1"/>
    <property type="gene ID" value="OE9A029331"/>
</dbReference>
<name>A0A8S0R3V8_OLEEU</name>
<dbReference type="OrthoDB" id="1896520at2759"/>
<evidence type="ECO:0000256" key="2">
    <source>
        <dbReference type="ARBA" id="ARBA00023157"/>
    </source>
</evidence>
<evidence type="ECO:0000256" key="3">
    <source>
        <dbReference type="SAM" id="SignalP"/>
    </source>
</evidence>
<feature type="signal peptide" evidence="3">
    <location>
        <begin position="1"/>
        <end position="19"/>
    </location>
</feature>
<comment type="similarity">
    <text evidence="1">Belongs to the Ole e I family.</text>
</comment>
<feature type="chain" id="PRO_5035855384" evidence="3">
    <location>
        <begin position="20"/>
        <end position="158"/>
    </location>
</feature>
<evidence type="ECO:0000313" key="5">
    <source>
        <dbReference type="Proteomes" id="UP000594638"/>
    </source>
</evidence>
<dbReference type="InterPro" id="IPR006041">
    <property type="entry name" value="Pollen_Ole_e1_allergen"/>
</dbReference>
<dbReference type="Proteomes" id="UP000594638">
    <property type="component" value="Unassembled WGS sequence"/>
</dbReference>
<dbReference type="EMBL" id="CACTIH010002075">
    <property type="protein sequence ID" value="CAA2972899.1"/>
    <property type="molecule type" value="Genomic_DNA"/>
</dbReference>